<protein>
    <submittedName>
        <fullName evidence="2">Nuclear transport factor 2 family protein</fullName>
    </submittedName>
</protein>
<gene>
    <name evidence="2" type="ORF">ACFOD4_13610</name>
</gene>
<feature type="domain" description="SnoaL-like" evidence="1">
    <location>
        <begin position="7"/>
        <end position="102"/>
    </location>
</feature>
<dbReference type="Proteomes" id="UP001595593">
    <property type="component" value="Unassembled WGS sequence"/>
</dbReference>
<dbReference type="RefSeq" id="WP_379597222.1">
    <property type="nucleotide sequence ID" value="NZ_JBHRTN010000013.1"/>
</dbReference>
<evidence type="ECO:0000259" key="1">
    <source>
        <dbReference type="Pfam" id="PF12680"/>
    </source>
</evidence>
<dbReference type="EMBL" id="JBHRTN010000013">
    <property type="protein sequence ID" value="MFC3126099.1"/>
    <property type="molecule type" value="Genomic_DNA"/>
</dbReference>
<name>A0ABV7G3H2_9PROT</name>
<evidence type="ECO:0000313" key="2">
    <source>
        <dbReference type="EMBL" id="MFC3126099.1"/>
    </source>
</evidence>
<sequence length="107" mass="12156">MNLHPAIRTYFEAEKRNDGRSVIRTFASGAIVTDEGLTHAGRRAIDAWRHRTKSRYQHTMEPVDMVADGDVVQVRTRVAGQFPGSPAKFTYAFRLRKGRIVDLEIRG</sequence>
<dbReference type="SUPFAM" id="SSF54427">
    <property type="entry name" value="NTF2-like"/>
    <property type="match status" value="1"/>
</dbReference>
<dbReference type="InterPro" id="IPR037401">
    <property type="entry name" value="SnoaL-like"/>
</dbReference>
<proteinExistence type="predicted"/>
<accession>A0ABV7G3H2</accession>
<dbReference type="InterPro" id="IPR032710">
    <property type="entry name" value="NTF2-like_dom_sf"/>
</dbReference>
<dbReference type="Gene3D" id="3.10.450.50">
    <property type="match status" value="1"/>
</dbReference>
<evidence type="ECO:0000313" key="3">
    <source>
        <dbReference type="Proteomes" id="UP001595593"/>
    </source>
</evidence>
<dbReference type="Pfam" id="PF12680">
    <property type="entry name" value="SnoaL_2"/>
    <property type="match status" value="1"/>
</dbReference>
<keyword evidence="3" id="KW-1185">Reference proteome</keyword>
<organism evidence="2 3">
    <name type="scientific">Teichococcus globiformis</name>
    <dbReference type="NCBI Taxonomy" id="2307229"/>
    <lineage>
        <taxon>Bacteria</taxon>
        <taxon>Pseudomonadati</taxon>
        <taxon>Pseudomonadota</taxon>
        <taxon>Alphaproteobacteria</taxon>
        <taxon>Acetobacterales</taxon>
        <taxon>Roseomonadaceae</taxon>
        <taxon>Roseomonas</taxon>
    </lineage>
</organism>
<reference evidence="3" key="1">
    <citation type="journal article" date="2019" name="Int. J. Syst. Evol. Microbiol.">
        <title>The Global Catalogue of Microorganisms (GCM) 10K type strain sequencing project: providing services to taxonomists for standard genome sequencing and annotation.</title>
        <authorList>
            <consortium name="The Broad Institute Genomics Platform"/>
            <consortium name="The Broad Institute Genome Sequencing Center for Infectious Disease"/>
            <person name="Wu L."/>
            <person name="Ma J."/>
        </authorList>
    </citation>
    <scope>NUCLEOTIDE SEQUENCE [LARGE SCALE GENOMIC DNA]</scope>
    <source>
        <strain evidence="3">KCTC 52094</strain>
    </source>
</reference>
<comment type="caution">
    <text evidence="2">The sequence shown here is derived from an EMBL/GenBank/DDBJ whole genome shotgun (WGS) entry which is preliminary data.</text>
</comment>